<dbReference type="EMBL" id="CAUYUE010000006">
    <property type="protein sequence ID" value="CAK0781683.1"/>
    <property type="molecule type" value="Genomic_DNA"/>
</dbReference>
<dbReference type="PROSITE" id="PS50171">
    <property type="entry name" value="ZF_MATRIN"/>
    <property type="match status" value="1"/>
</dbReference>
<keyword evidence="3" id="KW-0863">Zinc-finger</keyword>
<evidence type="ECO:0000313" key="8">
    <source>
        <dbReference type="EMBL" id="CAK0781683.1"/>
    </source>
</evidence>
<dbReference type="PANTHER" id="PTHR13173:SF10">
    <property type="entry name" value="WW DOMAIN-BINDING PROTEIN 4"/>
    <property type="match status" value="1"/>
</dbReference>
<dbReference type="GO" id="GO:0000398">
    <property type="term" value="P:mRNA splicing, via spliceosome"/>
    <property type="evidence" value="ECO:0007669"/>
    <property type="project" value="InterPro"/>
</dbReference>
<evidence type="ECO:0000256" key="3">
    <source>
        <dbReference type="ARBA" id="ARBA00022771"/>
    </source>
</evidence>
<keyword evidence="2" id="KW-0479">Metal-binding</keyword>
<feature type="region of interest" description="Disordered" evidence="6">
    <location>
        <begin position="208"/>
        <end position="263"/>
    </location>
</feature>
<evidence type="ECO:0000259" key="7">
    <source>
        <dbReference type="PROSITE" id="PS50171"/>
    </source>
</evidence>
<dbReference type="AlphaFoldDB" id="A0AAV1I4F5"/>
<evidence type="ECO:0000256" key="5">
    <source>
        <dbReference type="ARBA" id="ARBA00023242"/>
    </source>
</evidence>
<feature type="compositionally biased region" description="Low complexity" evidence="6">
    <location>
        <begin position="240"/>
        <end position="257"/>
    </location>
</feature>
<proteinExistence type="predicted"/>
<evidence type="ECO:0000313" key="9">
    <source>
        <dbReference type="Proteomes" id="UP001314263"/>
    </source>
</evidence>
<dbReference type="GO" id="GO:0003723">
    <property type="term" value="F:RNA binding"/>
    <property type="evidence" value="ECO:0007669"/>
    <property type="project" value="TreeGrafter"/>
</dbReference>
<reference evidence="8 9" key="1">
    <citation type="submission" date="2023-10" db="EMBL/GenBank/DDBJ databases">
        <authorList>
            <person name="Maclean D."/>
            <person name="Macfadyen A."/>
        </authorList>
    </citation>
    <scope>NUCLEOTIDE SEQUENCE [LARGE SCALE GENOMIC DNA]</scope>
</reference>
<comment type="caution">
    <text evidence="8">The sequence shown here is derived from an EMBL/GenBank/DDBJ whole genome shotgun (WGS) entry which is preliminary data.</text>
</comment>
<dbReference type="GO" id="GO:0071011">
    <property type="term" value="C:precatalytic spliceosome"/>
    <property type="evidence" value="ECO:0007669"/>
    <property type="project" value="TreeGrafter"/>
</dbReference>
<dbReference type="InterPro" id="IPR036236">
    <property type="entry name" value="Znf_C2H2_sf"/>
</dbReference>
<gene>
    <name evidence="8" type="ORF">CVIRNUC_005444</name>
</gene>
<dbReference type="InterPro" id="IPR040023">
    <property type="entry name" value="WBP4"/>
</dbReference>
<accession>A0AAV1I4F5</accession>
<dbReference type="Proteomes" id="UP001314263">
    <property type="component" value="Unassembled WGS sequence"/>
</dbReference>
<protein>
    <recommendedName>
        <fullName evidence="7">Matrin-type domain-containing protein</fullName>
    </recommendedName>
</protein>
<keyword evidence="5" id="KW-0539">Nucleus</keyword>
<name>A0AAV1I4F5_9CHLO</name>
<sequence>MTEKWKSNPMHWCDYCKVWMQDTPTAKSTHERGMKHKENVARKLRQMRIKAETDKKEAALAESSMKSIESAARKAYEKDLAAQQANASANGDWVFDDASGHHYNAAQRYYHNRENGMYYGGDPPAWTTMPDIPPEALFKLPNSSSSSNAGAAASKTAPKAAAARPAAAAAAPQKVLAKHAHPLASLGGHQMPTYGTIGGQKGVGTVEAANEASVKRKREDSSTGGKAKEGRSMTAEEAKAVAAREAARQRVQARTAQGFGLGL</sequence>
<dbReference type="PANTHER" id="PTHR13173">
    <property type="entry name" value="WW DOMAIN BINDING PROTEIN 4"/>
    <property type="match status" value="1"/>
</dbReference>
<evidence type="ECO:0000256" key="2">
    <source>
        <dbReference type="ARBA" id="ARBA00022723"/>
    </source>
</evidence>
<evidence type="ECO:0000256" key="6">
    <source>
        <dbReference type="SAM" id="MobiDB-lite"/>
    </source>
</evidence>
<dbReference type="InterPro" id="IPR013085">
    <property type="entry name" value="U1-CZ_Znf_C2H2"/>
</dbReference>
<evidence type="ECO:0000256" key="1">
    <source>
        <dbReference type="ARBA" id="ARBA00004123"/>
    </source>
</evidence>
<feature type="compositionally biased region" description="Basic and acidic residues" evidence="6">
    <location>
        <begin position="213"/>
        <end position="239"/>
    </location>
</feature>
<dbReference type="Gene3D" id="3.30.160.60">
    <property type="entry name" value="Classic Zinc Finger"/>
    <property type="match status" value="1"/>
</dbReference>
<dbReference type="SMART" id="SM00451">
    <property type="entry name" value="ZnF_U1"/>
    <property type="match status" value="1"/>
</dbReference>
<keyword evidence="4" id="KW-0862">Zinc</keyword>
<dbReference type="GO" id="GO:0008270">
    <property type="term" value="F:zinc ion binding"/>
    <property type="evidence" value="ECO:0007669"/>
    <property type="project" value="UniProtKB-KW"/>
</dbReference>
<dbReference type="InterPro" id="IPR003604">
    <property type="entry name" value="Matrin/U1-like-C_Znf_C2H2"/>
</dbReference>
<evidence type="ECO:0000256" key="4">
    <source>
        <dbReference type="ARBA" id="ARBA00022833"/>
    </source>
</evidence>
<organism evidence="8 9">
    <name type="scientific">Coccomyxa viridis</name>
    <dbReference type="NCBI Taxonomy" id="1274662"/>
    <lineage>
        <taxon>Eukaryota</taxon>
        <taxon>Viridiplantae</taxon>
        <taxon>Chlorophyta</taxon>
        <taxon>core chlorophytes</taxon>
        <taxon>Trebouxiophyceae</taxon>
        <taxon>Trebouxiophyceae incertae sedis</taxon>
        <taxon>Coccomyxaceae</taxon>
        <taxon>Coccomyxa</taxon>
    </lineage>
</organism>
<keyword evidence="9" id="KW-1185">Reference proteome</keyword>
<dbReference type="SUPFAM" id="SSF57667">
    <property type="entry name" value="beta-beta-alpha zinc fingers"/>
    <property type="match status" value="1"/>
</dbReference>
<dbReference type="Pfam" id="PF06220">
    <property type="entry name" value="zf-U1"/>
    <property type="match status" value="1"/>
</dbReference>
<dbReference type="InterPro" id="IPR000690">
    <property type="entry name" value="Matrin/U1-C_Znf_C2H2"/>
</dbReference>
<feature type="domain" description="Matrin-type" evidence="7">
    <location>
        <begin position="11"/>
        <end position="42"/>
    </location>
</feature>
<comment type="subcellular location">
    <subcellularLocation>
        <location evidence="1">Nucleus</location>
    </subcellularLocation>
</comment>